<comment type="similarity">
    <text evidence="3">Belongs to the RecD family. RecD2 subfamily.</text>
</comment>
<dbReference type="GO" id="GO:0043139">
    <property type="term" value="F:5'-3' DNA helicase activity"/>
    <property type="evidence" value="ECO:0007669"/>
    <property type="project" value="UniProtKB-UniRule"/>
</dbReference>
<name>A0A317G0A8_BUTFI</name>
<dbReference type="GO" id="GO:0009338">
    <property type="term" value="C:exodeoxyribonuclease V complex"/>
    <property type="evidence" value="ECO:0007669"/>
    <property type="project" value="TreeGrafter"/>
</dbReference>
<dbReference type="Pfam" id="PF13245">
    <property type="entry name" value="AAA_19"/>
    <property type="match status" value="1"/>
</dbReference>
<dbReference type="Gene3D" id="2.30.30.940">
    <property type="match status" value="1"/>
</dbReference>
<evidence type="ECO:0000256" key="1">
    <source>
        <dbReference type="ARBA" id="ARBA00022741"/>
    </source>
</evidence>
<keyword evidence="6" id="KW-1185">Reference proteome</keyword>
<evidence type="ECO:0000256" key="3">
    <source>
        <dbReference type="HAMAP-Rule" id="MF_01488"/>
    </source>
</evidence>
<dbReference type="InterPro" id="IPR027417">
    <property type="entry name" value="P-loop_NTPase"/>
</dbReference>
<dbReference type="Pfam" id="PF23139">
    <property type="entry name" value="OB_YrrC"/>
    <property type="match status" value="1"/>
</dbReference>
<dbReference type="GO" id="GO:0005524">
    <property type="term" value="F:ATP binding"/>
    <property type="evidence" value="ECO:0007669"/>
    <property type="project" value="UniProtKB-UniRule"/>
</dbReference>
<dbReference type="GO" id="GO:0003677">
    <property type="term" value="F:DNA binding"/>
    <property type="evidence" value="ECO:0007669"/>
    <property type="project" value="UniProtKB-UniRule"/>
</dbReference>
<dbReference type="InterPro" id="IPR055446">
    <property type="entry name" value="RecD2_N_OB"/>
</dbReference>
<dbReference type="Pfam" id="PF14490">
    <property type="entry name" value="HHH_RecD2"/>
    <property type="match status" value="1"/>
</dbReference>
<keyword evidence="2 3" id="KW-0067">ATP-binding</keyword>
<dbReference type="GO" id="GO:0017116">
    <property type="term" value="F:single-stranded DNA helicase activity"/>
    <property type="evidence" value="ECO:0007669"/>
    <property type="project" value="TreeGrafter"/>
</dbReference>
<dbReference type="PANTHER" id="PTHR43788:SF6">
    <property type="entry name" value="DNA HELICASE B"/>
    <property type="match status" value="1"/>
</dbReference>
<dbReference type="CDD" id="cd18809">
    <property type="entry name" value="SF1_C_RecD"/>
    <property type="match status" value="1"/>
</dbReference>
<dbReference type="SMART" id="SM00382">
    <property type="entry name" value="AAA"/>
    <property type="match status" value="1"/>
</dbReference>
<dbReference type="InterPro" id="IPR003593">
    <property type="entry name" value="AAA+_ATPase"/>
</dbReference>
<dbReference type="InterPro" id="IPR027785">
    <property type="entry name" value="UvrD-like_helicase_C"/>
</dbReference>
<keyword evidence="3" id="KW-0238">DNA-binding</keyword>
<sequence length="747" mass="83867">MEKIKGYIEHFVYRNEDNGYGVATVISDGDEITCVGTFRDADVGDTLEIEGELVQHPMYGDQIRVLRYTIIEPEDAQAMERYLASGAIKGVGAALAARIIKKFGEDTFRIIEMEPERLAEIRGISERKAIEIATQMSEKREARDVMIFLQRYGISDTMAVKIYNTYGGSVYTVMQQNPYKLAEDIGGIGFKTADEIAARIGFAVDSDFRIRSGILYVLQEGAQEGNTYLPRTTLLKRTASLLRVDEDMIIPQIDYLAMDRRIVIRDEDKVYSSQLYGEERACALRLHDLNIHLDVDENSATVKAQLDRIHLIEKKKNIELDDLQREAILKSASNGILLLTGGPGTGKTTTINTIISYFEEEGLDIQLAAPTGRAAKRMTEATGYEARTIHRLLEISGGVSDDDAVRQTARFNRDQDNPLEADVIIIDEMSMVDIHLFHALLKAVIPGMHLIFVGDSSQLPSVGPGQILHDLISCGKFATVVLNHIFRQAKESDIVMNAHYINQGQMPGLSNKSKDFFFLERSDYNIIYKHMIMLIRDKLPGYVDADPFDIQVLTPMKKGALGCETLNGILQQYLNPADPSKTEYMHGDRIFRVGDKVMQIHNNYQAEWEIIGKYNIAIDSGTGIFNGDMGRIVSITPVSSSLVVEFDEKRRVTYSFSNLDELELAYAVTIHKSQGSEYPAIVIPLLGGPRMLMNRNLLYTAVTRARKCVMILGSSDAIRQMVENEDQLVRFTGLQDQINEVMSYEEQ</sequence>
<dbReference type="NCBIfam" id="TIGR01448">
    <property type="entry name" value="recD_rel"/>
    <property type="match status" value="1"/>
</dbReference>
<comment type="caution">
    <text evidence="5">The sequence shown here is derived from an EMBL/GenBank/DDBJ whole genome shotgun (WGS) entry which is preliminary data.</text>
</comment>
<dbReference type="GO" id="GO:0006310">
    <property type="term" value="P:DNA recombination"/>
    <property type="evidence" value="ECO:0007669"/>
    <property type="project" value="InterPro"/>
</dbReference>
<keyword evidence="3" id="KW-0378">Hydrolase</keyword>
<protein>
    <recommendedName>
        <fullName evidence="3">ATP-dependent RecD2 DNA helicase</fullName>
        <ecNumber evidence="3">5.6.2.3</ecNumber>
    </recommendedName>
    <alternativeName>
        <fullName evidence="3">DNA 5'-3' helicase subunit RecD2</fullName>
    </alternativeName>
</protein>
<dbReference type="InterPro" id="IPR010994">
    <property type="entry name" value="RuvA_2-like"/>
</dbReference>
<dbReference type="EC" id="5.6.2.3" evidence="3"/>
<keyword evidence="1 3" id="KW-0547">Nucleotide-binding</keyword>
<comment type="function">
    <text evidence="3">DNA-dependent ATPase and ATP-dependent 5'-3' DNA helicase. Has no activity on blunt DNA or DNA with 3'-overhangs, requires at least 10 bases of 5'-ssDNA for helicase activity.</text>
</comment>
<organism evidence="5 6">
    <name type="scientific">Butyrivibrio fibrisolvens</name>
    <dbReference type="NCBI Taxonomy" id="831"/>
    <lineage>
        <taxon>Bacteria</taxon>
        <taxon>Bacillati</taxon>
        <taxon>Bacillota</taxon>
        <taxon>Clostridia</taxon>
        <taxon>Lachnospirales</taxon>
        <taxon>Lachnospiraceae</taxon>
        <taxon>Butyrivibrio</taxon>
    </lineage>
</organism>
<dbReference type="GO" id="GO:0016887">
    <property type="term" value="F:ATP hydrolysis activity"/>
    <property type="evidence" value="ECO:0007669"/>
    <property type="project" value="RHEA"/>
</dbReference>
<dbReference type="Pfam" id="PF13538">
    <property type="entry name" value="UvrD_C_2"/>
    <property type="match status" value="1"/>
</dbReference>
<dbReference type="Gene3D" id="1.10.10.2220">
    <property type="match status" value="1"/>
</dbReference>
<dbReference type="RefSeq" id="WP_110072571.1">
    <property type="nucleotide sequence ID" value="NZ_CM009896.1"/>
</dbReference>
<dbReference type="HAMAP" id="MF_01488">
    <property type="entry name" value="RecD2"/>
    <property type="match status" value="1"/>
</dbReference>
<accession>A0A317G0A8</accession>
<dbReference type="CDD" id="cd17933">
    <property type="entry name" value="DEXSc_RecD-like"/>
    <property type="match status" value="1"/>
</dbReference>
<keyword evidence="3" id="KW-0413">Isomerase</keyword>
<dbReference type="InterPro" id="IPR050534">
    <property type="entry name" value="Coronavir_polyprotein_1ab"/>
</dbReference>
<dbReference type="SUPFAM" id="SSF52540">
    <property type="entry name" value="P-loop containing nucleoside triphosphate hydrolases"/>
    <property type="match status" value="1"/>
</dbReference>
<gene>
    <name evidence="3" type="primary">recD2</name>
    <name evidence="5" type="ORF">CPT75_07215</name>
</gene>
<feature type="binding site" evidence="3">
    <location>
        <begin position="344"/>
        <end position="348"/>
    </location>
    <ligand>
        <name>ATP</name>
        <dbReference type="ChEBI" id="CHEBI:30616"/>
    </ligand>
</feature>
<dbReference type="Gene3D" id="1.10.150.20">
    <property type="entry name" value="5' to 3' exonuclease, C-terminal subdomain"/>
    <property type="match status" value="1"/>
</dbReference>
<dbReference type="Pfam" id="PF18335">
    <property type="entry name" value="SH3_13"/>
    <property type="match status" value="1"/>
</dbReference>
<dbReference type="AlphaFoldDB" id="A0A317G0A8"/>
<dbReference type="InterPro" id="IPR041451">
    <property type="entry name" value="RecD2_SH13"/>
</dbReference>
<proteinExistence type="inferred from homology"/>
<evidence type="ECO:0000256" key="2">
    <source>
        <dbReference type="ARBA" id="ARBA00022840"/>
    </source>
</evidence>
<dbReference type="EMBL" id="NXNG01000001">
    <property type="protein sequence ID" value="PWT26907.1"/>
    <property type="molecule type" value="Genomic_DNA"/>
</dbReference>
<reference evidence="5 6" key="1">
    <citation type="submission" date="2017-09" db="EMBL/GenBank/DDBJ databases">
        <title>High-quality draft genome sequence of Butyrivibrio fibrisolvens INBov1, isolated from cow rumen.</title>
        <authorList>
            <person name="Rodriguez Hernaez J."/>
            <person name="Rivarola M."/>
            <person name="Paniego N."/>
            <person name="Cravero S."/>
            <person name="Ceron Cucchi M."/>
            <person name="Martinez M.C."/>
        </authorList>
    </citation>
    <scope>NUCLEOTIDE SEQUENCE [LARGE SCALE GENOMIC DNA]</scope>
    <source>
        <strain evidence="5 6">INBov1</strain>
    </source>
</reference>
<dbReference type="InterPro" id="IPR029493">
    <property type="entry name" value="RecD2-like_HHH"/>
</dbReference>
<evidence type="ECO:0000259" key="4">
    <source>
        <dbReference type="SMART" id="SM00382"/>
    </source>
</evidence>
<evidence type="ECO:0000313" key="6">
    <source>
        <dbReference type="Proteomes" id="UP000245488"/>
    </source>
</evidence>
<dbReference type="PANTHER" id="PTHR43788">
    <property type="entry name" value="DNA2/NAM7 HELICASE FAMILY MEMBER"/>
    <property type="match status" value="1"/>
</dbReference>
<dbReference type="Pfam" id="PF14520">
    <property type="entry name" value="HHH_5"/>
    <property type="match status" value="1"/>
</dbReference>
<dbReference type="Gene3D" id="3.40.50.300">
    <property type="entry name" value="P-loop containing nucleotide triphosphate hydrolases"/>
    <property type="match status" value="2"/>
</dbReference>
<dbReference type="SUPFAM" id="SSF47781">
    <property type="entry name" value="RuvA domain 2-like"/>
    <property type="match status" value="1"/>
</dbReference>
<comment type="catalytic activity">
    <reaction evidence="3">
        <text>ATP + H2O = ADP + phosphate + H(+)</text>
        <dbReference type="Rhea" id="RHEA:13065"/>
        <dbReference type="ChEBI" id="CHEBI:15377"/>
        <dbReference type="ChEBI" id="CHEBI:15378"/>
        <dbReference type="ChEBI" id="CHEBI:30616"/>
        <dbReference type="ChEBI" id="CHEBI:43474"/>
        <dbReference type="ChEBI" id="CHEBI:456216"/>
        <dbReference type="EC" id="5.6.2.3"/>
    </reaction>
</comment>
<feature type="domain" description="AAA+ ATPase" evidence="4">
    <location>
        <begin position="333"/>
        <end position="473"/>
    </location>
</feature>
<keyword evidence="3 5" id="KW-0347">Helicase</keyword>
<evidence type="ECO:0000313" key="5">
    <source>
        <dbReference type="EMBL" id="PWT26907.1"/>
    </source>
</evidence>
<dbReference type="Proteomes" id="UP000245488">
    <property type="component" value="Chromosome"/>
</dbReference>
<dbReference type="InterPro" id="IPR006345">
    <property type="entry name" value="RecD2"/>
</dbReference>